<organism evidence="1 2">
    <name type="scientific">Kineobactrum salinum</name>
    <dbReference type="NCBI Taxonomy" id="2708301"/>
    <lineage>
        <taxon>Bacteria</taxon>
        <taxon>Pseudomonadati</taxon>
        <taxon>Pseudomonadota</taxon>
        <taxon>Gammaproteobacteria</taxon>
        <taxon>Cellvibrionales</taxon>
        <taxon>Halieaceae</taxon>
        <taxon>Kineobactrum</taxon>
    </lineage>
</organism>
<dbReference type="Proteomes" id="UP000477680">
    <property type="component" value="Chromosome"/>
</dbReference>
<dbReference type="InterPro" id="IPR036388">
    <property type="entry name" value="WH-like_DNA-bd_sf"/>
</dbReference>
<dbReference type="AlphaFoldDB" id="A0A6C0U8L7"/>
<dbReference type="GO" id="GO:0006355">
    <property type="term" value="P:regulation of DNA-templated transcription"/>
    <property type="evidence" value="ECO:0007669"/>
    <property type="project" value="UniProtKB-ARBA"/>
</dbReference>
<gene>
    <name evidence="1" type="ORF">G3T16_20440</name>
</gene>
<dbReference type="EMBL" id="CP048711">
    <property type="protein sequence ID" value="QIB67407.1"/>
    <property type="molecule type" value="Genomic_DNA"/>
</dbReference>
<dbReference type="SUPFAM" id="SSF46785">
    <property type="entry name" value="Winged helix' DNA-binding domain"/>
    <property type="match status" value="1"/>
</dbReference>
<evidence type="ECO:0000313" key="1">
    <source>
        <dbReference type="EMBL" id="QIB67407.1"/>
    </source>
</evidence>
<accession>A0A6C0U8L7</accession>
<protein>
    <submittedName>
        <fullName evidence="1">Winged helix-turn-helix transcriptional regulator</fullName>
    </submittedName>
</protein>
<keyword evidence="2" id="KW-1185">Reference proteome</keyword>
<proteinExistence type="predicted"/>
<evidence type="ECO:0000313" key="2">
    <source>
        <dbReference type="Proteomes" id="UP000477680"/>
    </source>
</evidence>
<dbReference type="InterPro" id="IPR036390">
    <property type="entry name" value="WH_DNA-bd_sf"/>
</dbReference>
<dbReference type="Gene3D" id="1.10.10.10">
    <property type="entry name" value="Winged helix-like DNA-binding domain superfamily/Winged helix DNA-binding domain"/>
    <property type="match status" value="1"/>
</dbReference>
<dbReference type="InterPro" id="IPR011991">
    <property type="entry name" value="ArsR-like_HTH"/>
</dbReference>
<dbReference type="CDD" id="cd00090">
    <property type="entry name" value="HTH_ARSR"/>
    <property type="match status" value="1"/>
</dbReference>
<dbReference type="KEGG" id="kim:G3T16_20440"/>
<name>A0A6C0U8L7_9GAMM</name>
<dbReference type="RefSeq" id="WP_163496834.1">
    <property type="nucleotide sequence ID" value="NZ_CP048711.1"/>
</dbReference>
<sequence>MLESLVGSTNAERVLLFLAARDKGYAREIAQLFEVAPSQVQRVLDRMERDGLLVSGEIGRTRVYEFNPRFPFRDQVKALFLDALARYPESLQEKLTKNRRRPRRKGKPL</sequence>
<reference evidence="1 2" key="1">
    <citation type="submission" date="2020-02" db="EMBL/GenBank/DDBJ databases">
        <title>Genome sequencing for Kineobactrum sp. M2.</title>
        <authorList>
            <person name="Park S.-J."/>
        </authorList>
    </citation>
    <scope>NUCLEOTIDE SEQUENCE [LARGE SCALE GENOMIC DNA]</scope>
    <source>
        <strain evidence="1 2">M2</strain>
    </source>
</reference>